<evidence type="ECO:0000256" key="9">
    <source>
        <dbReference type="ARBA" id="ARBA00022777"/>
    </source>
</evidence>
<evidence type="ECO:0000256" key="15">
    <source>
        <dbReference type="ARBA" id="ARBA00023180"/>
    </source>
</evidence>
<dbReference type="EC" id="2.7.11.1" evidence="18"/>
<dbReference type="PROSITE" id="PS00108">
    <property type="entry name" value="PROTEIN_KINASE_ST"/>
    <property type="match status" value="1"/>
</dbReference>
<dbReference type="InterPro" id="IPR036426">
    <property type="entry name" value="Bulb-type_lectin_dom_sf"/>
</dbReference>
<dbReference type="CDD" id="cd14066">
    <property type="entry name" value="STKc_IRAK"/>
    <property type="match status" value="1"/>
</dbReference>
<evidence type="ECO:0000256" key="13">
    <source>
        <dbReference type="ARBA" id="ARBA00023157"/>
    </source>
</evidence>
<keyword evidence="10 18" id="KW-0067">ATP-binding</keyword>
<dbReference type="CDD" id="cd01098">
    <property type="entry name" value="PAN_AP_plant"/>
    <property type="match status" value="1"/>
</dbReference>
<evidence type="ECO:0000256" key="12">
    <source>
        <dbReference type="ARBA" id="ARBA00023136"/>
    </source>
</evidence>
<dbReference type="InterPro" id="IPR001245">
    <property type="entry name" value="Ser-Thr/Tyr_kinase_cat_dom"/>
</dbReference>
<dbReference type="Gene3D" id="2.90.10.10">
    <property type="entry name" value="Bulb-type lectin domain"/>
    <property type="match status" value="1"/>
</dbReference>
<protein>
    <recommendedName>
        <fullName evidence="18">Receptor-like serine/threonine-protein kinase</fullName>
        <ecNumber evidence="18">2.7.11.1</ecNumber>
    </recommendedName>
</protein>
<dbReference type="SMART" id="SM00220">
    <property type="entry name" value="S_TKc"/>
    <property type="match status" value="1"/>
</dbReference>
<sequence>MKDVINICMAQTVDFKRTLSNLTVAIWFIVMDFRIRANNMFVVLFILCCCDLDFGTATDTINTSQFIKDNETITSTGGNFTLGFFTPQNSTNRYVGIWWKTKFPVTWVANRNQPLSDSSGVVTISEDGNLVVLNGQKQVIWSTNVSTTSSNTSAQLLDSGKLVLTETTRGTILWDSFEHPSNTLLPGMKTSTNVRTGMKIEITSWKSPSNPSVGSFSSSVFRRINIIEMFIWNETRPYWRSGPWNGGIFTGIPMSSFLYSFKAGDDEEGNTYFYYTVPSPQQIFMYMLNSRGQYNQISWNDKKKEMEITWTSQESDCDVYGICGSFAICNAESSPICSCLKGFEPRKKEEWNRQNWASGCVRSTPLQCERVRDQNVSAKEDGFSKLQMVKVPDFPEGIIVDTECRSQCLENCSCVAYSFDVGIGCMSWTGNLLDIQQLPEGGLDLYVRVADSDLEHDKGTITAMIIGITVSVVTVIIVTSAYVMWRTSNHPAKIWHSIKSSRKRNITAFQPLNKKGETPEHPSHKVIEELSQVKLQELLLFDFERLATATNNFHLSNKLGQGGFGPVYKGKLPDGQEIAVKRLSRASGQGQEEFMNEVVVISKLQHRNLVRLFGCCIEGDEKMLIYEYLPNKSLDVLIFDPFKSKLLDWRKRCSIIEGIARGLLYLHRDSRLRIIHRDLKTSNILLDEELNPKISDFGMARIFGGSEDQANTNRVVGTYGYMSPEYAMQGLFSEKSDVFSFGVLALEIVSGRRNSSFHDDEHVLSLLGFAWMQWREGNISSLIDPEVYDPSHHNKDILRFIHIALLCVQELAIDRPTMAAVISMLNSEVAFLPPPNQPAFILRHNLLNSVSSKGSHRFSSTNTVSITSISGR</sequence>
<comment type="caution">
    <text evidence="23">The sequence shown here is derived from an EMBL/GenBank/DDBJ whole genome shotgun (WGS) entry which is preliminary data.</text>
</comment>
<evidence type="ECO:0000259" key="20">
    <source>
        <dbReference type="PROSITE" id="PS50011"/>
    </source>
</evidence>
<dbReference type="InterPro" id="IPR000719">
    <property type="entry name" value="Prot_kinase_dom"/>
</dbReference>
<keyword evidence="7" id="KW-0732">Signal</keyword>
<keyword evidence="12 19" id="KW-0472">Membrane</keyword>
<evidence type="ECO:0000256" key="14">
    <source>
        <dbReference type="ARBA" id="ARBA00023170"/>
    </source>
</evidence>
<evidence type="ECO:0000259" key="22">
    <source>
        <dbReference type="PROSITE" id="PS50948"/>
    </source>
</evidence>
<dbReference type="PIRSF" id="PIRSF000641">
    <property type="entry name" value="SRK"/>
    <property type="match status" value="1"/>
</dbReference>
<dbReference type="InterPro" id="IPR001480">
    <property type="entry name" value="Bulb-type_lectin_dom"/>
</dbReference>
<dbReference type="CDD" id="cd00028">
    <property type="entry name" value="B_lectin"/>
    <property type="match status" value="1"/>
</dbReference>
<evidence type="ECO:0000313" key="23">
    <source>
        <dbReference type="EMBL" id="KAK7373643.1"/>
    </source>
</evidence>
<evidence type="ECO:0000256" key="6">
    <source>
        <dbReference type="ARBA" id="ARBA00022692"/>
    </source>
</evidence>
<comment type="subcellular location">
    <subcellularLocation>
        <location evidence="1">Cell membrane</location>
        <topology evidence="1">Single-pass type I membrane protein</topology>
    </subcellularLocation>
</comment>
<dbReference type="GO" id="GO:0048544">
    <property type="term" value="P:recognition of pollen"/>
    <property type="evidence" value="ECO:0007669"/>
    <property type="project" value="InterPro"/>
</dbReference>
<dbReference type="FunFam" id="2.90.10.10:FF:000001">
    <property type="entry name" value="G-type lectin S-receptor-like serine/threonine-protein kinase"/>
    <property type="match status" value="1"/>
</dbReference>
<dbReference type="InterPro" id="IPR008271">
    <property type="entry name" value="Ser/Thr_kinase_AS"/>
</dbReference>
<dbReference type="AlphaFoldDB" id="A0AAN9NPW0"/>
<dbReference type="SUPFAM" id="SSF56112">
    <property type="entry name" value="Protein kinase-like (PK-like)"/>
    <property type="match status" value="1"/>
</dbReference>
<evidence type="ECO:0000256" key="11">
    <source>
        <dbReference type="ARBA" id="ARBA00022989"/>
    </source>
</evidence>
<dbReference type="PANTHER" id="PTHR27002:SF1105">
    <property type="entry name" value="S-LOCUS LECTIN KINASE FAMILY PROTEIN"/>
    <property type="match status" value="1"/>
</dbReference>
<evidence type="ECO:0000256" key="19">
    <source>
        <dbReference type="SAM" id="Phobius"/>
    </source>
</evidence>
<name>A0AAN9NPW0_PHACN</name>
<evidence type="ECO:0000256" key="16">
    <source>
        <dbReference type="ARBA" id="ARBA00047899"/>
    </source>
</evidence>
<evidence type="ECO:0000256" key="3">
    <source>
        <dbReference type="ARBA" id="ARBA00022527"/>
    </source>
</evidence>
<evidence type="ECO:0000256" key="2">
    <source>
        <dbReference type="ARBA" id="ARBA00022475"/>
    </source>
</evidence>
<dbReference type="InterPro" id="IPR000858">
    <property type="entry name" value="S_locus_glycoprot_dom"/>
</dbReference>
<evidence type="ECO:0000256" key="17">
    <source>
        <dbReference type="ARBA" id="ARBA00048679"/>
    </source>
</evidence>
<keyword evidence="6 19" id="KW-0812">Transmembrane</keyword>
<dbReference type="EMBL" id="JAYMYR010000003">
    <property type="protein sequence ID" value="KAK7373643.1"/>
    <property type="molecule type" value="Genomic_DNA"/>
</dbReference>
<dbReference type="GO" id="GO:0005886">
    <property type="term" value="C:plasma membrane"/>
    <property type="evidence" value="ECO:0007669"/>
    <property type="project" value="UniProtKB-SubCell"/>
</dbReference>
<comment type="similarity">
    <text evidence="18">Belongs to the protein kinase superfamily. Ser/Thr protein kinase family.</text>
</comment>
<keyword evidence="5 18" id="KW-0808">Transferase</keyword>
<dbReference type="Pfam" id="PF07714">
    <property type="entry name" value="PK_Tyr_Ser-Thr"/>
    <property type="match status" value="1"/>
</dbReference>
<keyword evidence="11 19" id="KW-1133">Transmembrane helix</keyword>
<dbReference type="InterPro" id="IPR003609">
    <property type="entry name" value="Pan_app"/>
</dbReference>
<dbReference type="GO" id="GO:0005524">
    <property type="term" value="F:ATP binding"/>
    <property type="evidence" value="ECO:0007669"/>
    <property type="project" value="UniProtKB-KW"/>
</dbReference>
<dbReference type="FunFam" id="1.10.510.10:FF:000060">
    <property type="entry name" value="G-type lectin S-receptor-like serine/threonine-protein kinase"/>
    <property type="match status" value="1"/>
</dbReference>
<comment type="catalytic activity">
    <reaction evidence="16 18">
        <text>L-threonyl-[protein] + ATP = O-phospho-L-threonyl-[protein] + ADP + H(+)</text>
        <dbReference type="Rhea" id="RHEA:46608"/>
        <dbReference type="Rhea" id="RHEA-COMP:11060"/>
        <dbReference type="Rhea" id="RHEA-COMP:11605"/>
        <dbReference type="ChEBI" id="CHEBI:15378"/>
        <dbReference type="ChEBI" id="CHEBI:30013"/>
        <dbReference type="ChEBI" id="CHEBI:30616"/>
        <dbReference type="ChEBI" id="CHEBI:61977"/>
        <dbReference type="ChEBI" id="CHEBI:456216"/>
        <dbReference type="EC" id="2.7.11.1"/>
    </reaction>
</comment>
<proteinExistence type="inferred from homology"/>
<feature type="domain" description="Apple" evidence="22">
    <location>
        <begin position="368"/>
        <end position="450"/>
    </location>
</feature>
<evidence type="ECO:0000256" key="8">
    <source>
        <dbReference type="ARBA" id="ARBA00022741"/>
    </source>
</evidence>
<evidence type="ECO:0000259" key="21">
    <source>
        <dbReference type="PROSITE" id="PS50927"/>
    </source>
</evidence>
<dbReference type="InterPro" id="IPR011009">
    <property type="entry name" value="Kinase-like_dom_sf"/>
</dbReference>
<feature type="transmembrane region" description="Helical" evidence="19">
    <location>
        <begin position="461"/>
        <end position="485"/>
    </location>
</feature>
<evidence type="ECO:0000256" key="10">
    <source>
        <dbReference type="ARBA" id="ARBA00022840"/>
    </source>
</evidence>
<feature type="domain" description="Protein kinase" evidence="20">
    <location>
        <begin position="553"/>
        <end position="832"/>
    </location>
</feature>
<accession>A0AAN9NPW0</accession>
<dbReference type="PANTHER" id="PTHR27002">
    <property type="entry name" value="RECEPTOR-LIKE SERINE/THREONINE-PROTEIN KINASE SD1-8"/>
    <property type="match status" value="1"/>
</dbReference>
<feature type="domain" description="Bulb-type lectin" evidence="21">
    <location>
        <begin position="58"/>
        <end position="177"/>
    </location>
</feature>
<keyword evidence="2" id="KW-1003">Cell membrane</keyword>
<keyword evidence="14" id="KW-0675">Receptor</keyword>
<dbReference type="SMART" id="SM00108">
    <property type="entry name" value="B_lectin"/>
    <property type="match status" value="1"/>
</dbReference>
<keyword evidence="13" id="KW-1015">Disulfide bond</keyword>
<organism evidence="23 24">
    <name type="scientific">Phaseolus coccineus</name>
    <name type="common">Scarlet runner bean</name>
    <name type="synonym">Phaseolus multiflorus</name>
    <dbReference type="NCBI Taxonomy" id="3886"/>
    <lineage>
        <taxon>Eukaryota</taxon>
        <taxon>Viridiplantae</taxon>
        <taxon>Streptophyta</taxon>
        <taxon>Embryophyta</taxon>
        <taxon>Tracheophyta</taxon>
        <taxon>Spermatophyta</taxon>
        <taxon>Magnoliopsida</taxon>
        <taxon>eudicotyledons</taxon>
        <taxon>Gunneridae</taxon>
        <taxon>Pentapetalae</taxon>
        <taxon>rosids</taxon>
        <taxon>fabids</taxon>
        <taxon>Fabales</taxon>
        <taxon>Fabaceae</taxon>
        <taxon>Papilionoideae</taxon>
        <taxon>50 kb inversion clade</taxon>
        <taxon>NPAAA clade</taxon>
        <taxon>indigoferoid/millettioid clade</taxon>
        <taxon>Phaseoleae</taxon>
        <taxon>Phaseolus</taxon>
    </lineage>
</organism>
<keyword evidence="4" id="KW-0245">EGF-like domain</keyword>
<dbReference type="Pfam" id="PF00954">
    <property type="entry name" value="S_locus_glycop"/>
    <property type="match status" value="1"/>
</dbReference>
<dbReference type="GO" id="GO:0004674">
    <property type="term" value="F:protein serine/threonine kinase activity"/>
    <property type="evidence" value="ECO:0007669"/>
    <property type="project" value="UniProtKB-KW"/>
</dbReference>
<dbReference type="SUPFAM" id="SSF51110">
    <property type="entry name" value="alpha-D-mannose-specific plant lectins"/>
    <property type="match status" value="1"/>
</dbReference>
<evidence type="ECO:0000256" key="18">
    <source>
        <dbReference type="PIRNR" id="PIRNR000641"/>
    </source>
</evidence>
<gene>
    <name evidence="23" type="ORF">VNO80_07058</name>
</gene>
<keyword evidence="3 18" id="KW-0723">Serine/threonine-protein kinase</keyword>
<reference evidence="23 24" key="1">
    <citation type="submission" date="2024-01" db="EMBL/GenBank/DDBJ databases">
        <title>The genomes of 5 underutilized Papilionoideae crops provide insights into root nodulation and disease resistanc.</title>
        <authorList>
            <person name="Jiang F."/>
        </authorList>
    </citation>
    <scope>NUCLEOTIDE SEQUENCE [LARGE SCALE GENOMIC DNA]</scope>
    <source>
        <strain evidence="23">JINMINGXINNONG_FW02</strain>
        <tissue evidence="23">Leaves</tissue>
    </source>
</reference>
<evidence type="ECO:0000256" key="5">
    <source>
        <dbReference type="ARBA" id="ARBA00022679"/>
    </source>
</evidence>
<dbReference type="Proteomes" id="UP001374584">
    <property type="component" value="Unassembled WGS sequence"/>
</dbReference>
<keyword evidence="9 18" id="KW-0418">Kinase</keyword>
<dbReference type="Pfam" id="PF08276">
    <property type="entry name" value="PAN_2"/>
    <property type="match status" value="1"/>
</dbReference>
<evidence type="ECO:0000313" key="24">
    <source>
        <dbReference type="Proteomes" id="UP001374584"/>
    </source>
</evidence>
<dbReference type="SMART" id="SM00473">
    <property type="entry name" value="PAN_AP"/>
    <property type="match status" value="1"/>
</dbReference>
<dbReference type="Pfam" id="PF01453">
    <property type="entry name" value="B_lectin"/>
    <property type="match status" value="1"/>
</dbReference>
<keyword evidence="8 18" id="KW-0547">Nucleotide-binding</keyword>
<dbReference type="FunFam" id="3.30.200.20:FF:000145">
    <property type="entry name" value="receptor-like serine/threonine-protein kinase SD1-8"/>
    <property type="match status" value="1"/>
</dbReference>
<dbReference type="PROSITE" id="PS50948">
    <property type="entry name" value="PAN"/>
    <property type="match status" value="1"/>
</dbReference>
<evidence type="ECO:0000256" key="1">
    <source>
        <dbReference type="ARBA" id="ARBA00004251"/>
    </source>
</evidence>
<comment type="catalytic activity">
    <reaction evidence="17 18">
        <text>L-seryl-[protein] + ATP = O-phospho-L-seryl-[protein] + ADP + H(+)</text>
        <dbReference type="Rhea" id="RHEA:17989"/>
        <dbReference type="Rhea" id="RHEA-COMP:9863"/>
        <dbReference type="Rhea" id="RHEA-COMP:11604"/>
        <dbReference type="ChEBI" id="CHEBI:15378"/>
        <dbReference type="ChEBI" id="CHEBI:29999"/>
        <dbReference type="ChEBI" id="CHEBI:30616"/>
        <dbReference type="ChEBI" id="CHEBI:83421"/>
        <dbReference type="ChEBI" id="CHEBI:456216"/>
        <dbReference type="EC" id="2.7.11.1"/>
    </reaction>
</comment>
<dbReference type="InterPro" id="IPR024171">
    <property type="entry name" value="SRK-like_kinase"/>
</dbReference>
<evidence type="ECO:0000256" key="7">
    <source>
        <dbReference type="ARBA" id="ARBA00022729"/>
    </source>
</evidence>
<dbReference type="PROSITE" id="PS50011">
    <property type="entry name" value="PROTEIN_KINASE_DOM"/>
    <property type="match status" value="1"/>
</dbReference>
<dbReference type="Gene3D" id="3.30.200.20">
    <property type="entry name" value="Phosphorylase Kinase, domain 1"/>
    <property type="match status" value="1"/>
</dbReference>
<keyword evidence="24" id="KW-1185">Reference proteome</keyword>
<keyword evidence="15" id="KW-0325">Glycoprotein</keyword>
<evidence type="ECO:0000256" key="4">
    <source>
        <dbReference type="ARBA" id="ARBA00022536"/>
    </source>
</evidence>
<dbReference type="Gene3D" id="1.10.510.10">
    <property type="entry name" value="Transferase(Phosphotransferase) domain 1"/>
    <property type="match status" value="1"/>
</dbReference>
<dbReference type="PROSITE" id="PS50927">
    <property type="entry name" value="BULB_LECTIN"/>
    <property type="match status" value="1"/>
</dbReference>